<proteinExistence type="predicted"/>
<protein>
    <submittedName>
        <fullName evidence="1">Uncharacterized protein</fullName>
    </submittedName>
</protein>
<dbReference type="Proteomes" id="UP000777438">
    <property type="component" value="Unassembled WGS sequence"/>
</dbReference>
<dbReference type="OrthoDB" id="196847at2759"/>
<accession>A0A9P9AQ28</accession>
<dbReference type="EMBL" id="JAGPYM010000018">
    <property type="protein sequence ID" value="KAH6885422.1"/>
    <property type="molecule type" value="Genomic_DNA"/>
</dbReference>
<organism evidence="1 2">
    <name type="scientific">Thelonectria olida</name>
    <dbReference type="NCBI Taxonomy" id="1576542"/>
    <lineage>
        <taxon>Eukaryota</taxon>
        <taxon>Fungi</taxon>
        <taxon>Dikarya</taxon>
        <taxon>Ascomycota</taxon>
        <taxon>Pezizomycotina</taxon>
        <taxon>Sordariomycetes</taxon>
        <taxon>Hypocreomycetidae</taxon>
        <taxon>Hypocreales</taxon>
        <taxon>Nectriaceae</taxon>
        <taxon>Thelonectria</taxon>
    </lineage>
</organism>
<reference evidence="1 2" key="1">
    <citation type="journal article" date="2021" name="Nat. Commun.">
        <title>Genetic determinants of endophytism in the Arabidopsis root mycobiome.</title>
        <authorList>
            <person name="Mesny F."/>
            <person name="Miyauchi S."/>
            <person name="Thiergart T."/>
            <person name="Pickel B."/>
            <person name="Atanasova L."/>
            <person name="Karlsson M."/>
            <person name="Huettel B."/>
            <person name="Barry K.W."/>
            <person name="Haridas S."/>
            <person name="Chen C."/>
            <person name="Bauer D."/>
            <person name="Andreopoulos W."/>
            <person name="Pangilinan J."/>
            <person name="LaButti K."/>
            <person name="Riley R."/>
            <person name="Lipzen A."/>
            <person name="Clum A."/>
            <person name="Drula E."/>
            <person name="Henrissat B."/>
            <person name="Kohler A."/>
            <person name="Grigoriev I.V."/>
            <person name="Martin F.M."/>
            <person name="Hacquard S."/>
        </authorList>
    </citation>
    <scope>NUCLEOTIDE SEQUENCE [LARGE SCALE GENOMIC DNA]</scope>
    <source>
        <strain evidence="1 2">MPI-CAGE-CH-0241</strain>
    </source>
</reference>
<evidence type="ECO:0000313" key="2">
    <source>
        <dbReference type="Proteomes" id="UP000777438"/>
    </source>
</evidence>
<dbReference type="Gene3D" id="3.40.630.30">
    <property type="match status" value="1"/>
</dbReference>
<comment type="caution">
    <text evidence="1">The sequence shown here is derived from an EMBL/GenBank/DDBJ whole genome shotgun (WGS) entry which is preliminary data.</text>
</comment>
<gene>
    <name evidence="1" type="ORF">B0T10DRAFT_95489</name>
</gene>
<dbReference type="AlphaFoldDB" id="A0A9P9AQ28"/>
<evidence type="ECO:0000313" key="1">
    <source>
        <dbReference type="EMBL" id="KAH6885422.1"/>
    </source>
</evidence>
<sequence>MPWELRNVTLADGQPISMVHAGSFHDDPFHQTVFPGVSFEKDYEGALARWQRNFGDETAHYKVVVDVASGEAVSCAKWGLGFTDLAPNILLLSPAAKKWRQRQRNLRTSMISSRQASRTRFKLCVRGFSESSLIFVRCPCPIEQVSTDTLNYIDLKLLGTLPAHRGKDAASLQLE</sequence>
<keyword evidence="2" id="KW-1185">Reference proteome</keyword>
<name>A0A9P9AQ28_9HYPO</name>